<dbReference type="RefSeq" id="WP_341834864.1">
    <property type="nucleotide sequence ID" value="NZ_CP149822.1"/>
</dbReference>
<accession>A0ABZ2YJJ2</accession>
<dbReference type="Pfam" id="PF14085">
    <property type="entry name" value="DUF4265"/>
    <property type="match status" value="1"/>
</dbReference>
<name>A0ABZ2YJJ2_9BACT</name>
<dbReference type="Proteomes" id="UP001485459">
    <property type="component" value="Chromosome"/>
</dbReference>
<proteinExistence type="predicted"/>
<organism evidence="1 2">
    <name type="scientific">Chitinophaga pollutisoli</name>
    <dbReference type="NCBI Taxonomy" id="3133966"/>
    <lineage>
        <taxon>Bacteria</taxon>
        <taxon>Pseudomonadati</taxon>
        <taxon>Bacteroidota</taxon>
        <taxon>Chitinophagia</taxon>
        <taxon>Chitinophagales</taxon>
        <taxon>Chitinophagaceae</taxon>
        <taxon>Chitinophaga</taxon>
    </lineage>
</organism>
<evidence type="ECO:0000313" key="2">
    <source>
        <dbReference type="Proteomes" id="UP001485459"/>
    </source>
</evidence>
<sequence length="155" mass="16789">MDLSHPNPVSLLLYYHSEATGDETCETVQALPVDESRGLFRISGIPLYAPGLAAGDIVQATADKPGGSLVFRRLLSASGHSTVQVFVMDDVNDAAILRELFQDLGCATSGNRPGYFVMDVPVHVDYRPVKRQLDDYAFGGILDYAEPCLAAGHQY</sequence>
<evidence type="ECO:0000313" key="1">
    <source>
        <dbReference type="EMBL" id="WZN39900.1"/>
    </source>
</evidence>
<dbReference type="EMBL" id="CP149822">
    <property type="protein sequence ID" value="WZN39900.1"/>
    <property type="molecule type" value="Genomic_DNA"/>
</dbReference>
<gene>
    <name evidence="1" type="ORF">WJU16_18140</name>
</gene>
<reference evidence="2" key="1">
    <citation type="submission" date="2024-03" db="EMBL/GenBank/DDBJ databases">
        <title>Chitinophaga horti sp. nov., isolated from garden soil.</title>
        <authorList>
            <person name="Lee D.S."/>
            <person name="Han D.M."/>
            <person name="Baek J.H."/>
            <person name="Choi D.G."/>
            <person name="Jeon J.H."/>
            <person name="Jeon C.O."/>
        </authorList>
    </citation>
    <scope>NUCLEOTIDE SEQUENCE [LARGE SCALE GENOMIC DNA]</scope>
    <source>
        <strain evidence="2">GPA1</strain>
    </source>
</reference>
<dbReference type="InterPro" id="IPR025361">
    <property type="entry name" value="DUF4265"/>
</dbReference>
<protein>
    <submittedName>
        <fullName evidence="1">DUF4265 domain-containing protein</fullName>
    </submittedName>
</protein>
<keyword evidence="2" id="KW-1185">Reference proteome</keyword>